<dbReference type="InterPro" id="IPR016032">
    <property type="entry name" value="Sig_transdc_resp-reg_C-effctor"/>
</dbReference>
<name>A0A7U9HF37_STRLI</name>
<evidence type="ECO:0000259" key="8">
    <source>
        <dbReference type="PROSITE" id="PS51755"/>
    </source>
</evidence>
<dbReference type="InterPro" id="IPR036388">
    <property type="entry name" value="WH-like_DNA-bd_sf"/>
</dbReference>
<dbReference type="PANTHER" id="PTHR35807:SF1">
    <property type="entry name" value="TRANSCRIPTIONAL REGULATOR REDD"/>
    <property type="match status" value="1"/>
</dbReference>
<evidence type="ECO:0000256" key="6">
    <source>
        <dbReference type="PROSITE-ProRule" id="PRU01091"/>
    </source>
</evidence>
<dbReference type="GO" id="GO:0006355">
    <property type="term" value="P:regulation of DNA-templated transcription"/>
    <property type="evidence" value="ECO:0007669"/>
    <property type="project" value="InterPro"/>
</dbReference>
<dbReference type="SUPFAM" id="SSF55073">
    <property type="entry name" value="Nucleotide cyclase"/>
    <property type="match status" value="1"/>
</dbReference>
<evidence type="ECO:0000256" key="5">
    <source>
        <dbReference type="ARBA" id="ARBA00023163"/>
    </source>
</evidence>
<dbReference type="AlphaFoldDB" id="A0A7U9HF37"/>
<dbReference type="Proteomes" id="UP000014062">
    <property type="component" value="Chromosome"/>
</dbReference>
<feature type="domain" description="OmpR/PhoB-type" evidence="8">
    <location>
        <begin position="1"/>
        <end position="98"/>
    </location>
</feature>
<keyword evidence="2" id="KW-0902">Two-component regulatory system</keyword>
<dbReference type="CDD" id="cd15831">
    <property type="entry name" value="BTAD"/>
    <property type="match status" value="1"/>
</dbReference>
<evidence type="ECO:0000256" key="2">
    <source>
        <dbReference type="ARBA" id="ARBA00023012"/>
    </source>
</evidence>
<dbReference type="SMART" id="SM01043">
    <property type="entry name" value="BTAD"/>
    <property type="match status" value="1"/>
</dbReference>
<dbReference type="InterPro" id="IPR011990">
    <property type="entry name" value="TPR-like_helical_dom_sf"/>
</dbReference>
<dbReference type="Gene3D" id="1.25.40.10">
    <property type="entry name" value="Tetratricopeptide repeat domain"/>
    <property type="match status" value="1"/>
</dbReference>
<comment type="similarity">
    <text evidence="1">Belongs to the AfsR/DnrI/RedD regulatory family.</text>
</comment>
<evidence type="ECO:0000256" key="3">
    <source>
        <dbReference type="ARBA" id="ARBA00023015"/>
    </source>
</evidence>
<dbReference type="GO" id="GO:0003677">
    <property type="term" value="F:DNA binding"/>
    <property type="evidence" value="ECO:0007669"/>
    <property type="project" value="UniProtKB-UniRule"/>
</dbReference>
<proteinExistence type="inferred from homology"/>
<dbReference type="InterPro" id="IPR029787">
    <property type="entry name" value="Nucleotide_cyclase"/>
</dbReference>
<gene>
    <name evidence="9" type="ORF">SLI_6672</name>
</gene>
<evidence type="ECO:0000256" key="7">
    <source>
        <dbReference type="SAM" id="MobiDB-lite"/>
    </source>
</evidence>
<dbReference type="PANTHER" id="PTHR35807">
    <property type="entry name" value="TRANSCRIPTIONAL REGULATOR REDD-RELATED"/>
    <property type="match status" value="1"/>
</dbReference>
<dbReference type="Gene3D" id="3.30.70.1230">
    <property type="entry name" value="Nucleotide cyclase"/>
    <property type="match status" value="1"/>
</dbReference>
<dbReference type="FunFam" id="1.25.40.10:FF:000222">
    <property type="entry name" value="SARP family transcriptional regulator"/>
    <property type="match status" value="1"/>
</dbReference>
<dbReference type="PROSITE" id="PS51755">
    <property type="entry name" value="OMPR_PHOB"/>
    <property type="match status" value="1"/>
</dbReference>
<keyword evidence="5" id="KW-0804">Transcription</keyword>
<dbReference type="EMBL" id="CM001889">
    <property type="protein sequence ID" value="EOY51378.1"/>
    <property type="molecule type" value="Genomic_DNA"/>
</dbReference>
<feature type="region of interest" description="Disordered" evidence="7">
    <location>
        <begin position="307"/>
        <end position="339"/>
    </location>
</feature>
<dbReference type="InterPro" id="IPR005158">
    <property type="entry name" value="BTAD"/>
</dbReference>
<dbReference type="Pfam" id="PF03704">
    <property type="entry name" value="BTAD"/>
    <property type="match status" value="1"/>
</dbReference>
<keyword evidence="4 6" id="KW-0238">DNA-binding</keyword>
<organism evidence="9 10">
    <name type="scientific">Streptomyces lividans 1326</name>
    <dbReference type="NCBI Taxonomy" id="1200984"/>
    <lineage>
        <taxon>Bacteria</taxon>
        <taxon>Bacillati</taxon>
        <taxon>Actinomycetota</taxon>
        <taxon>Actinomycetes</taxon>
        <taxon>Kitasatosporales</taxon>
        <taxon>Streptomycetaceae</taxon>
        <taxon>Streptomyces</taxon>
    </lineage>
</organism>
<dbReference type="SUPFAM" id="SSF48452">
    <property type="entry name" value="TPR-like"/>
    <property type="match status" value="1"/>
</dbReference>
<dbReference type="SMART" id="SM00862">
    <property type="entry name" value="Trans_reg_C"/>
    <property type="match status" value="1"/>
</dbReference>
<protein>
    <submittedName>
        <fullName evidence="9">Putative regulatory protein</fullName>
    </submittedName>
</protein>
<accession>A0A7U9HF37</accession>
<keyword evidence="3" id="KW-0805">Transcription regulation</keyword>
<reference evidence="10" key="1">
    <citation type="journal article" date="2013" name="Genome Biol. Evol.">
        <title>The genome sequence of Streptomyces lividans 66 reveals a novel tRNA-dependent peptide biosynthetic system within a metal-related genomic island.</title>
        <authorList>
            <person name="Cruz-Morales P."/>
            <person name="Vijgenboom E."/>
            <person name="Iruegas-Bocardo F."/>
            <person name="Girard G."/>
            <person name="Yanez-Guerra L.A."/>
            <person name="Ramos-Aboites H.E."/>
            <person name="Pernodet J.L."/>
            <person name="Anne J."/>
            <person name="van Wezel G.P."/>
            <person name="Barona-Gomez F."/>
        </authorList>
    </citation>
    <scope>NUCLEOTIDE SEQUENCE [LARGE SCALE GENOMIC DNA]</scope>
    <source>
        <strain evidence="10">1326</strain>
    </source>
</reference>
<sequence length="543" mass="57666">MRFRMLGPLEVLSGEQSLPLGGVKQRATLGYLLLQANQVVPTSQLLSALWSTDNAPATARKILQNAVWGLRGMLSEHGPAAGAAGELVTRAPGYMIRVDPDRVDLHLFRRRVSEGRARLSAGAQHEAVRLLGEALDLWRGPVLADLVETGTMWPELTAVQNSRLDVLEDYLEAKLRCGEHYAVLGELETTVEAEPLRERSSGLLMLALYRCGRQVDALSVYNRIRATLVEDLGLEPGHELRRLQQAILAQDQTLDLASAPLGTAAPVPVPAAPAAQPPPAAALPGYRDAAAQFSGHEDRRPLLAAVASPAHRTRSDERQVAVAKWPAQPRGAPVHSRTAVRTAPVAERPHLSVLLVQNRLTPGHNGFRPESMDEDFEHLNAVTRKQIERLGGEPVATIGAVTLGLFRPCSTAADDGTRRAQEPGAALRAVRAAAAVRDRLAVPVPQPARPAPPGLTFHASVATGRALVRFQPGDGTAPTVNGALLDLCQALLTVTAPGEIRVCAATRAATVSVVAYGLADGSPSAWRALDLPAEDSPAGGGAI</sequence>
<dbReference type="Gene3D" id="1.10.10.10">
    <property type="entry name" value="Winged helix-like DNA-binding domain superfamily/Winged helix DNA-binding domain"/>
    <property type="match status" value="1"/>
</dbReference>
<dbReference type="InterPro" id="IPR051677">
    <property type="entry name" value="AfsR-DnrI-RedD_regulator"/>
</dbReference>
<evidence type="ECO:0000313" key="10">
    <source>
        <dbReference type="Proteomes" id="UP000014062"/>
    </source>
</evidence>
<evidence type="ECO:0000256" key="1">
    <source>
        <dbReference type="ARBA" id="ARBA00005820"/>
    </source>
</evidence>
<dbReference type="SUPFAM" id="SSF46894">
    <property type="entry name" value="C-terminal effector domain of the bipartite response regulators"/>
    <property type="match status" value="1"/>
</dbReference>
<evidence type="ECO:0000256" key="4">
    <source>
        <dbReference type="ARBA" id="ARBA00023125"/>
    </source>
</evidence>
<feature type="DNA-binding region" description="OmpR/PhoB-type" evidence="6">
    <location>
        <begin position="1"/>
        <end position="98"/>
    </location>
</feature>
<dbReference type="InterPro" id="IPR001867">
    <property type="entry name" value="OmpR/PhoB-type_DNA-bd"/>
</dbReference>
<evidence type="ECO:0000313" key="9">
    <source>
        <dbReference type="EMBL" id="EOY51378.1"/>
    </source>
</evidence>
<dbReference type="GO" id="GO:0000160">
    <property type="term" value="P:phosphorelay signal transduction system"/>
    <property type="evidence" value="ECO:0007669"/>
    <property type="project" value="UniProtKB-KW"/>
</dbReference>